<dbReference type="Proteomes" id="UP000411588">
    <property type="component" value="Unassembled WGS sequence"/>
</dbReference>
<gene>
    <name evidence="1" type="ORF">SAMEA1402399_04149</name>
</gene>
<dbReference type="RefSeq" id="WP_009901472.1">
    <property type="nucleotide sequence ID" value="NZ_BISZ01000038.1"/>
</dbReference>
<accession>A0AB74QI73</accession>
<name>A0AB74QI73_CLODI</name>
<dbReference type="EMBL" id="CAADAN010000033">
    <property type="protein sequence ID" value="VFD36736.1"/>
    <property type="molecule type" value="Genomic_DNA"/>
</dbReference>
<reference evidence="1 2" key="1">
    <citation type="submission" date="2019-02" db="EMBL/GenBank/DDBJ databases">
        <authorList>
            <consortium name="Pathogen Informatics"/>
        </authorList>
    </citation>
    <scope>NUCLEOTIDE SEQUENCE [LARGE SCALE GENOMIC DNA]</scope>
    <source>
        <strain evidence="2">clo34</strain>
    </source>
</reference>
<evidence type="ECO:0000313" key="1">
    <source>
        <dbReference type="EMBL" id="VFD36736.1"/>
    </source>
</evidence>
<evidence type="ECO:0008006" key="3">
    <source>
        <dbReference type="Google" id="ProtNLM"/>
    </source>
</evidence>
<sequence length="172" mass="18693">MFCSNCGYEITGAGKFCSNCGTPTLADKVNNDDLFINVHGKELNLTNIYKETKGDKILAIDIAMRLLGLDIKECKNIIYPAFKELSEKINIEEEKEILREDEYKQTNVLEDDNVARCPRCGSVSLSAHKKGFGIGKAVAGATVVGGIGLVAGNLGAKKVRVTCLNCGKQFWA</sequence>
<dbReference type="AlphaFoldDB" id="A0AB74QI73"/>
<protein>
    <recommendedName>
        <fullName evidence="3">Zinc-ribbon domain-containing protein</fullName>
    </recommendedName>
</protein>
<comment type="caution">
    <text evidence="1">The sequence shown here is derived from an EMBL/GenBank/DDBJ whole genome shotgun (WGS) entry which is preliminary data.</text>
</comment>
<evidence type="ECO:0000313" key="2">
    <source>
        <dbReference type="Proteomes" id="UP000411588"/>
    </source>
</evidence>
<proteinExistence type="predicted"/>
<organism evidence="1 2">
    <name type="scientific">Clostridioides difficile</name>
    <name type="common">Peptoclostridium difficile</name>
    <dbReference type="NCBI Taxonomy" id="1496"/>
    <lineage>
        <taxon>Bacteria</taxon>
        <taxon>Bacillati</taxon>
        <taxon>Bacillota</taxon>
        <taxon>Clostridia</taxon>
        <taxon>Peptostreptococcales</taxon>
        <taxon>Peptostreptococcaceae</taxon>
        <taxon>Clostridioides</taxon>
    </lineage>
</organism>